<dbReference type="PANTHER" id="PTHR35910">
    <property type="entry name" value="2EXR DOMAIN-CONTAINING PROTEIN"/>
    <property type="match status" value="1"/>
</dbReference>
<dbReference type="Pfam" id="PF20150">
    <property type="entry name" value="2EXR"/>
    <property type="match status" value="1"/>
</dbReference>
<evidence type="ECO:0000259" key="2">
    <source>
        <dbReference type="Pfam" id="PF20150"/>
    </source>
</evidence>
<feature type="compositionally biased region" description="Acidic residues" evidence="1">
    <location>
        <begin position="575"/>
        <end position="591"/>
    </location>
</feature>
<feature type="compositionally biased region" description="Acidic residues" evidence="1">
    <location>
        <begin position="411"/>
        <end position="434"/>
    </location>
</feature>
<feature type="region of interest" description="Disordered" evidence="1">
    <location>
        <begin position="380"/>
        <end position="619"/>
    </location>
</feature>
<gene>
    <name evidence="3" type="ORF">ACRE_074030</name>
</gene>
<protein>
    <recommendedName>
        <fullName evidence="2">2EXR domain-containing protein</fullName>
    </recommendedName>
</protein>
<feature type="compositionally biased region" description="Acidic residues" evidence="1">
    <location>
        <begin position="78"/>
        <end position="88"/>
    </location>
</feature>
<proteinExistence type="predicted"/>
<evidence type="ECO:0000313" key="3">
    <source>
        <dbReference type="EMBL" id="KFH41888.1"/>
    </source>
</evidence>
<dbReference type="OrthoDB" id="3501032at2759"/>
<feature type="compositionally biased region" description="Acidic residues" evidence="1">
    <location>
        <begin position="60"/>
        <end position="70"/>
    </location>
</feature>
<evidence type="ECO:0000256" key="1">
    <source>
        <dbReference type="SAM" id="MobiDB-lite"/>
    </source>
</evidence>
<accession>A0A086SXQ6</accession>
<dbReference type="AlphaFoldDB" id="A0A086SXQ6"/>
<dbReference type="STRING" id="857340.A0A086SXQ6"/>
<comment type="caution">
    <text evidence="3">The sequence shown here is derived from an EMBL/GenBank/DDBJ whole genome shotgun (WGS) entry which is preliminary data.</text>
</comment>
<name>A0A086SXQ6_HAPC1</name>
<keyword evidence="4" id="KW-1185">Reference proteome</keyword>
<dbReference type="InterPro" id="IPR045518">
    <property type="entry name" value="2EXR"/>
</dbReference>
<feature type="compositionally biased region" description="Basic and acidic residues" evidence="1">
    <location>
        <begin position="547"/>
        <end position="558"/>
    </location>
</feature>
<organism evidence="3 4">
    <name type="scientific">Hapsidospora chrysogenum (strain ATCC 11550 / CBS 779.69 / DSM 880 / IAM 14645 / JCM 23072 / IMI 49137)</name>
    <name type="common">Acremonium chrysogenum</name>
    <dbReference type="NCBI Taxonomy" id="857340"/>
    <lineage>
        <taxon>Eukaryota</taxon>
        <taxon>Fungi</taxon>
        <taxon>Dikarya</taxon>
        <taxon>Ascomycota</taxon>
        <taxon>Pezizomycotina</taxon>
        <taxon>Sordariomycetes</taxon>
        <taxon>Hypocreomycetidae</taxon>
        <taxon>Hypocreales</taxon>
        <taxon>Bionectriaceae</taxon>
        <taxon>Hapsidospora</taxon>
    </lineage>
</organism>
<reference evidence="4" key="1">
    <citation type="journal article" date="2014" name="Genome Announc.">
        <title>Genome sequence and annotation of Acremonium chrysogenum, producer of the beta-lactam antibiotic cephalosporin C.</title>
        <authorList>
            <person name="Terfehr D."/>
            <person name="Dahlmann T.A."/>
            <person name="Specht T."/>
            <person name="Zadra I."/>
            <person name="Kuernsteiner H."/>
            <person name="Kueck U."/>
        </authorList>
    </citation>
    <scope>NUCLEOTIDE SEQUENCE [LARGE SCALE GENOMIC DNA]</scope>
    <source>
        <strain evidence="4">ATCC 11550 / CBS 779.69 / DSM 880 / IAM 14645 / JCM 23072 / IMI 49137</strain>
    </source>
</reference>
<feature type="compositionally biased region" description="Acidic residues" evidence="1">
    <location>
        <begin position="598"/>
        <end position="608"/>
    </location>
</feature>
<dbReference type="EMBL" id="JPKY01000111">
    <property type="protein sequence ID" value="KFH41888.1"/>
    <property type="molecule type" value="Genomic_DNA"/>
</dbReference>
<sequence length="619" mass="68629">MRSRKRVVDSSDESSSDDGGSGRDAPVDGGIINAEVEDSSDDRSDGDSDDSSSSLADGLLDVEAEEGSDESSDHSDGENNDSDSDLGNEFLDMEAMDFRNASPSPINSSPLESFPQFVRLPPELRQRVWELFCPDLESRFTRVVPLTLAATYPGESVSPFWQFSDENITLQDQTRLVRVVSAVHRESRALVVRRFPDELPITYGLGSEAYLRFNGDKDILALQFTKPSDTLDTILDEPSISRNREIKWVRRVALDTCWFYQNHSDMESVLSKFPQVETVFCWVHLTDATFNVRWTASPFANRYYLQTSEEVDGFQHDLDFIFCWPDLANHPDFAKYHIIPAFRECVPKGELDFFDSKTVTFVPMVSFELSSEVKEYDRLRRENEEGVPVDQSDDLAPVYDSELGSGPQSVDEYESEGIDDAEIEEYDESSEDEVIPGPIALTDNSEAGNSGDDGGPEPAGGDEPVGGGPSRRRKRRVVSDSDDDDDGEPVAKRVRVSNAAAADDDSDERDKEGGAESNDSGEGSDESETSQPSASDDEEQPPVRLSLAERLRQFRDDNPIPSDEDSSDTAGHDEAGDDEDEDEDDEDDEDEHEHGDGFIDDMAEDSENASDGGQESDGY</sequence>
<dbReference type="PANTHER" id="PTHR35910:SF6">
    <property type="entry name" value="2EXR DOMAIN-CONTAINING PROTEIN"/>
    <property type="match status" value="1"/>
</dbReference>
<evidence type="ECO:0000313" key="4">
    <source>
        <dbReference type="Proteomes" id="UP000029964"/>
    </source>
</evidence>
<feature type="domain" description="2EXR" evidence="2">
    <location>
        <begin position="114"/>
        <end position="220"/>
    </location>
</feature>
<dbReference type="HOGENOM" id="CLU_015773_1_0_1"/>
<dbReference type="Proteomes" id="UP000029964">
    <property type="component" value="Unassembled WGS sequence"/>
</dbReference>
<feature type="region of interest" description="Disordered" evidence="1">
    <location>
        <begin position="1"/>
        <end position="88"/>
    </location>
</feature>